<organism evidence="1 2">
    <name type="scientific">Ilex paraguariensis</name>
    <name type="common">yerba mate</name>
    <dbReference type="NCBI Taxonomy" id="185542"/>
    <lineage>
        <taxon>Eukaryota</taxon>
        <taxon>Viridiplantae</taxon>
        <taxon>Streptophyta</taxon>
        <taxon>Embryophyta</taxon>
        <taxon>Tracheophyta</taxon>
        <taxon>Spermatophyta</taxon>
        <taxon>Magnoliopsida</taxon>
        <taxon>eudicotyledons</taxon>
        <taxon>Gunneridae</taxon>
        <taxon>Pentapetalae</taxon>
        <taxon>asterids</taxon>
        <taxon>campanulids</taxon>
        <taxon>Aquifoliales</taxon>
        <taxon>Aquifoliaceae</taxon>
        <taxon>Ilex</taxon>
    </lineage>
</organism>
<keyword evidence="2" id="KW-1185">Reference proteome</keyword>
<name>A0ABC8S2F0_9AQUA</name>
<gene>
    <name evidence="1" type="ORF">ILEXP_LOCUS19578</name>
</gene>
<protein>
    <submittedName>
        <fullName evidence="1">Uncharacterized protein</fullName>
    </submittedName>
</protein>
<dbReference type="Proteomes" id="UP001642360">
    <property type="component" value="Unassembled WGS sequence"/>
</dbReference>
<proteinExistence type="predicted"/>
<accession>A0ABC8S2F0</accession>
<dbReference type="AlphaFoldDB" id="A0ABC8S2F0"/>
<evidence type="ECO:0000313" key="2">
    <source>
        <dbReference type="Proteomes" id="UP001642360"/>
    </source>
</evidence>
<comment type="caution">
    <text evidence="1">The sequence shown here is derived from an EMBL/GenBank/DDBJ whole genome shotgun (WGS) entry which is preliminary data.</text>
</comment>
<sequence length="69" mass="7619">MKTTQHKAENGQLMLQVLKSDWACAQRALSEASSGAVIPILRLMKELPETWPRPVACVGQMTVERAGVR</sequence>
<dbReference type="EMBL" id="CAUOFW020002136">
    <property type="protein sequence ID" value="CAK9151411.1"/>
    <property type="molecule type" value="Genomic_DNA"/>
</dbReference>
<reference evidence="1 2" key="1">
    <citation type="submission" date="2024-02" db="EMBL/GenBank/DDBJ databases">
        <authorList>
            <person name="Vignale AGUSTIN F."/>
            <person name="Sosa J E."/>
            <person name="Modenutti C."/>
        </authorList>
    </citation>
    <scope>NUCLEOTIDE SEQUENCE [LARGE SCALE GENOMIC DNA]</scope>
</reference>
<evidence type="ECO:0000313" key="1">
    <source>
        <dbReference type="EMBL" id="CAK9151411.1"/>
    </source>
</evidence>